<evidence type="ECO:0000313" key="2">
    <source>
        <dbReference type="EMBL" id="CAB1435001.1"/>
    </source>
</evidence>
<keyword evidence="3" id="KW-1185">Reference proteome</keyword>
<proteinExistence type="predicted"/>
<feature type="compositionally biased region" description="Basic and acidic residues" evidence="1">
    <location>
        <begin position="115"/>
        <end position="140"/>
    </location>
</feature>
<feature type="compositionally biased region" description="Basic and acidic residues" evidence="1">
    <location>
        <begin position="60"/>
        <end position="74"/>
    </location>
</feature>
<reference evidence="2" key="1">
    <citation type="submission" date="2020-03" db="EMBL/GenBank/DDBJ databases">
        <authorList>
            <person name="Weist P."/>
        </authorList>
    </citation>
    <scope>NUCLEOTIDE SEQUENCE</scope>
</reference>
<feature type="compositionally biased region" description="Polar residues" evidence="1">
    <location>
        <begin position="7"/>
        <end position="17"/>
    </location>
</feature>
<name>A0A9N7YS91_PLEPL</name>
<evidence type="ECO:0000256" key="1">
    <source>
        <dbReference type="SAM" id="MobiDB-lite"/>
    </source>
</evidence>
<gene>
    <name evidence="2" type="ORF">PLEPLA_LOCUS23099</name>
</gene>
<dbReference type="AlphaFoldDB" id="A0A9N7YS91"/>
<comment type="caution">
    <text evidence="2">The sequence shown here is derived from an EMBL/GenBank/DDBJ whole genome shotgun (WGS) entry which is preliminary data.</text>
</comment>
<feature type="non-terminal residue" evidence="2">
    <location>
        <position position="1"/>
    </location>
</feature>
<protein>
    <submittedName>
        <fullName evidence="2">Uncharacterized protein</fullName>
    </submittedName>
</protein>
<sequence>SRRGGSVASTVRQTMRAQHTGRHTAPRTVVRMRKWQRNASSLPVVRSYPRERYPSQQTSLREKRAENDVLEREQRRRIRRQRELYARPQTRIPTKSKRTTEESTSGMQNTYQSRDVTKDARARREENKRPEGVDEPREDSAQGENGSPQRPVDKREQTP</sequence>
<organism evidence="2 3">
    <name type="scientific">Pleuronectes platessa</name>
    <name type="common">European plaice</name>
    <dbReference type="NCBI Taxonomy" id="8262"/>
    <lineage>
        <taxon>Eukaryota</taxon>
        <taxon>Metazoa</taxon>
        <taxon>Chordata</taxon>
        <taxon>Craniata</taxon>
        <taxon>Vertebrata</taxon>
        <taxon>Euteleostomi</taxon>
        <taxon>Actinopterygii</taxon>
        <taxon>Neopterygii</taxon>
        <taxon>Teleostei</taxon>
        <taxon>Neoteleostei</taxon>
        <taxon>Acanthomorphata</taxon>
        <taxon>Carangaria</taxon>
        <taxon>Pleuronectiformes</taxon>
        <taxon>Pleuronectoidei</taxon>
        <taxon>Pleuronectidae</taxon>
        <taxon>Pleuronectes</taxon>
    </lineage>
</organism>
<dbReference type="EMBL" id="CADEAL010001723">
    <property type="protein sequence ID" value="CAB1435001.1"/>
    <property type="molecule type" value="Genomic_DNA"/>
</dbReference>
<evidence type="ECO:0000313" key="3">
    <source>
        <dbReference type="Proteomes" id="UP001153269"/>
    </source>
</evidence>
<feature type="compositionally biased region" description="Basic residues" evidence="1">
    <location>
        <begin position="19"/>
        <end position="36"/>
    </location>
</feature>
<dbReference type="Proteomes" id="UP001153269">
    <property type="component" value="Unassembled WGS sequence"/>
</dbReference>
<feature type="region of interest" description="Disordered" evidence="1">
    <location>
        <begin position="1"/>
        <end position="159"/>
    </location>
</feature>
<accession>A0A9N7YS91</accession>